<name>A0AAV7RUE7_PLEWA</name>
<sequence>MSPRVSDGLNGLPGYTRWNRAALQLSRLHRAAMRAPLRGTEPVGLPKKTVETAKVVREATDGAGKAVKLQEGGSRLALPVQKNKTEVDKQVTS</sequence>
<dbReference type="EMBL" id="JANPWB010000009">
    <property type="protein sequence ID" value="KAJ1155437.1"/>
    <property type="molecule type" value="Genomic_DNA"/>
</dbReference>
<evidence type="ECO:0000313" key="2">
    <source>
        <dbReference type="Proteomes" id="UP001066276"/>
    </source>
</evidence>
<protein>
    <submittedName>
        <fullName evidence="1">Uncharacterized protein</fullName>
    </submittedName>
</protein>
<accession>A0AAV7RUE7</accession>
<comment type="caution">
    <text evidence="1">The sequence shown here is derived from an EMBL/GenBank/DDBJ whole genome shotgun (WGS) entry which is preliminary data.</text>
</comment>
<dbReference type="Proteomes" id="UP001066276">
    <property type="component" value="Chromosome 5"/>
</dbReference>
<organism evidence="1 2">
    <name type="scientific">Pleurodeles waltl</name>
    <name type="common">Iberian ribbed newt</name>
    <dbReference type="NCBI Taxonomy" id="8319"/>
    <lineage>
        <taxon>Eukaryota</taxon>
        <taxon>Metazoa</taxon>
        <taxon>Chordata</taxon>
        <taxon>Craniata</taxon>
        <taxon>Vertebrata</taxon>
        <taxon>Euteleostomi</taxon>
        <taxon>Amphibia</taxon>
        <taxon>Batrachia</taxon>
        <taxon>Caudata</taxon>
        <taxon>Salamandroidea</taxon>
        <taxon>Salamandridae</taxon>
        <taxon>Pleurodelinae</taxon>
        <taxon>Pleurodeles</taxon>
    </lineage>
</organism>
<dbReference type="AlphaFoldDB" id="A0AAV7RUE7"/>
<proteinExistence type="predicted"/>
<reference evidence="1" key="1">
    <citation type="journal article" date="2022" name="bioRxiv">
        <title>Sequencing and chromosome-scale assembly of the giantPleurodeles waltlgenome.</title>
        <authorList>
            <person name="Brown T."/>
            <person name="Elewa A."/>
            <person name="Iarovenko S."/>
            <person name="Subramanian E."/>
            <person name="Araus A.J."/>
            <person name="Petzold A."/>
            <person name="Susuki M."/>
            <person name="Suzuki K.-i.T."/>
            <person name="Hayashi T."/>
            <person name="Toyoda A."/>
            <person name="Oliveira C."/>
            <person name="Osipova E."/>
            <person name="Leigh N.D."/>
            <person name="Simon A."/>
            <person name="Yun M.H."/>
        </authorList>
    </citation>
    <scope>NUCLEOTIDE SEQUENCE</scope>
    <source>
        <strain evidence="1">20211129_DDA</strain>
        <tissue evidence="1">Liver</tissue>
    </source>
</reference>
<evidence type="ECO:0000313" key="1">
    <source>
        <dbReference type="EMBL" id="KAJ1155437.1"/>
    </source>
</evidence>
<keyword evidence="2" id="KW-1185">Reference proteome</keyword>
<gene>
    <name evidence="1" type="ORF">NDU88_008167</name>
</gene>